<organism evidence="2 4">
    <name type="scientific">Gossypium arboreum</name>
    <name type="common">Tree cotton</name>
    <name type="synonym">Gossypium nanking</name>
    <dbReference type="NCBI Taxonomy" id="29729"/>
    <lineage>
        <taxon>Eukaryota</taxon>
        <taxon>Viridiplantae</taxon>
        <taxon>Streptophyta</taxon>
        <taxon>Embryophyta</taxon>
        <taxon>Tracheophyta</taxon>
        <taxon>Spermatophyta</taxon>
        <taxon>Magnoliopsida</taxon>
        <taxon>eudicotyledons</taxon>
        <taxon>Gunneridae</taxon>
        <taxon>Pentapetalae</taxon>
        <taxon>rosids</taxon>
        <taxon>malvids</taxon>
        <taxon>Malvales</taxon>
        <taxon>Malvaceae</taxon>
        <taxon>Malvoideae</taxon>
        <taxon>Gossypium</taxon>
    </lineage>
</organism>
<dbReference type="EMBL" id="KN407417">
    <property type="protein sequence ID" value="KHG17065.1"/>
    <property type="molecule type" value="Genomic_DNA"/>
</dbReference>
<reference evidence="2" key="1">
    <citation type="submission" date="2014-09" db="EMBL/GenBank/DDBJ databases">
        <title>G. arboreum L. cv. AKA8401 A2 genome assembly version 1.0.</title>
        <authorList>
            <person name="Mudge J."/>
            <person name="Ramaraj T."/>
            <person name="Lindquist I.E."/>
            <person name="Bharti A.K."/>
            <person name="Sundararajan A."/>
            <person name="Cameron C.T."/>
            <person name="Woodward J.E."/>
            <person name="May G.D."/>
            <person name="Brubaker C."/>
            <person name="Broadhvest J."/>
            <person name="Wilkins T.A."/>
        </authorList>
    </citation>
    <scope>NUCLEOTIDE SEQUENCE</scope>
</reference>
<evidence type="ECO:0000313" key="4">
    <source>
        <dbReference type="Proteomes" id="UP000032142"/>
    </source>
</evidence>
<reference evidence="4" key="2">
    <citation type="submission" date="2014-09" db="EMBL/GenBank/DDBJ databases">
        <authorList>
            <person name="Mudge J."/>
            <person name="Ramaraj T."/>
            <person name="Lindquist I.E."/>
            <person name="Bharti A.K."/>
            <person name="Sundararajan A."/>
            <person name="Cameron C.T."/>
            <person name="Woodward J.E."/>
            <person name="May G.D."/>
            <person name="Brubaker C."/>
            <person name="Broadhvest J."/>
            <person name="Wilkins T.A."/>
        </authorList>
    </citation>
    <scope>NUCLEOTIDE SEQUENCE</scope>
    <source>
        <strain evidence="4">cv. AKA8401</strain>
    </source>
</reference>
<evidence type="ECO:0000313" key="3">
    <source>
        <dbReference type="EMBL" id="KHG26658.1"/>
    </source>
</evidence>
<protein>
    <submittedName>
        <fullName evidence="2">Claudin-15</fullName>
    </submittedName>
</protein>
<keyword evidence="4" id="KW-1185">Reference proteome</keyword>
<dbReference type="EMBL" id="KN437775">
    <property type="protein sequence ID" value="KHG26658.1"/>
    <property type="molecule type" value="Genomic_DNA"/>
</dbReference>
<dbReference type="Proteomes" id="UP000032142">
    <property type="component" value="Unassembled WGS sequence"/>
</dbReference>
<name>A0A0B0NW49_GOSAR</name>
<evidence type="ECO:0000313" key="2">
    <source>
        <dbReference type="EMBL" id="KHG17065.1"/>
    </source>
</evidence>
<dbReference type="AlphaFoldDB" id="A0A0B0NW49"/>
<gene>
    <name evidence="3" type="ORF">F383_09913</name>
    <name evidence="2" type="ORF">F383_21312</name>
</gene>
<feature type="signal peptide" evidence="1">
    <location>
        <begin position="1"/>
        <end position="25"/>
    </location>
</feature>
<sequence length="75" mass="8649">MLPYITYHMLLAFELFTGLLSQVGGQDVATWAAHTSCQVSTIHARLPSHWYNIQDQYLERQNMCNISHELRSHSS</sequence>
<evidence type="ECO:0000256" key="1">
    <source>
        <dbReference type="SAM" id="SignalP"/>
    </source>
</evidence>
<keyword evidence="1" id="KW-0732">Signal</keyword>
<accession>A0A0B0NW49</accession>
<feature type="chain" id="PRO_5015034196" evidence="1">
    <location>
        <begin position="26"/>
        <end position="75"/>
    </location>
</feature>
<proteinExistence type="predicted"/>